<dbReference type="Proteomes" id="UP000619536">
    <property type="component" value="Unassembled WGS sequence"/>
</dbReference>
<keyword evidence="9" id="KW-1185">Reference proteome</keyword>
<dbReference type="FunFam" id="3.10.50.40:FF:000006">
    <property type="entry name" value="Peptidyl-prolyl cis-trans isomerase"/>
    <property type="match status" value="1"/>
</dbReference>
<evidence type="ECO:0000256" key="6">
    <source>
        <dbReference type="RuleBase" id="RU003915"/>
    </source>
</evidence>
<reference evidence="8" key="2">
    <citation type="submission" date="2020-09" db="EMBL/GenBank/DDBJ databases">
        <authorList>
            <person name="Sun Q."/>
            <person name="Sedlacek I."/>
        </authorList>
    </citation>
    <scope>NUCLEOTIDE SEQUENCE</scope>
    <source>
        <strain evidence="8">CCM 8606</strain>
    </source>
</reference>
<comment type="caution">
    <text evidence="8">The sequence shown here is derived from an EMBL/GenBank/DDBJ whole genome shotgun (WGS) entry which is preliminary data.</text>
</comment>
<reference evidence="8" key="1">
    <citation type="journal article" date="2014" name="Int. J. Syst. Evol. Microbiol.">
        <title>Complete genome sequence of Corynebacterium casei LMG S-19264T (=DSM 44701T), isolated from a smear-ripened cheese.</title>
        <authorList>
            <consortium name="US DOE Joint Genome Institute (JGI-PGF)"/>
            <person name="Walter F."/>
            <person name="Albersmeier A."/>
            <person name="Kalinowski J."/>
            <person name="Ruckert C."/>
        </authorList>
    </citation>
    <scope>NUCLEOTIDE SEQUENCE</scope>
    <source>
        <strain evidence="8">CCM 8606</strain>
    </source>
</reference>
<evidence type="ECO:0000313" key="8">
    <source>
        <dbReference type="EMBL" id="GGI15235.1"/>
    </source>
</evidence>
<protein>
    <recommendedName>
        <fullName evidence="6">Peptidyl-prolyl cis-trans isomerase</fullName>
        <ecNumber evidence="6">5.2.1.8</ecNumber>
    </recommendedName>
</protein>
<evidence type="ECO:0000256" key="2">
    <source>
        <dbReference type="ARBA" id="ARBA00006577"/>
    </source>
</evidence>
<dbReference type="InterPro" id="IPR001179">
    <property type="entry name" value="PPIase_FKBP_dom"/>
</dbReference>
<dbReference type="Gene3D" id="3.10.50.40">
    <property type="match status" value="1"/>
</dbReference>
<dbReference type="PROSITE" id="PS50059">
    <property type="entry name" value="FKBP_PPIASE"/>
    <property type="match status" value="1"/>
</dbReference>
<dbReference type="Pfam" id="PF00254">
    <property type="entry name" value="FKBP_C"/>
    <property type="match status" value="1"/>
</dbReference>
<proteinExistence type="inferred from homology"/>
<gene>
    <name evidence="8" type="primary">fkbP</name>
    <name evidence="8" type="ORF">GCM10007377_14890</name>
</gene>
<comment type="similarity">
    <text evidence="2 6">Belongs to the FKBP-type PPIase family.</text>
</comment>
<evidence type="ECO:0000256" key="3">
    <source>
        <dbReference type="ARBA" id="ARBA00023110"/>
    </source>
</evidence>
<evidence type="ECO:0000313" key="9">
    <source>
        <dbReference type="Proteomes" id="UP000619536"/>
    </source>
</evidence>
<keyword evidence="4 5" id="KW-0413">Isomerase</keyword>
<comment type="catalytic activity">
    <reaction evidence="1 5 6">
        <text>[protein]-peptidylproline (omega=180) = [protein]-peptidylproline (omega=0)</text>
        <dbReference type="Rhea" id="RHEA:16237"/>
        <dbReference type="Rhea" id="RHEA-COMP:10747"/>
        <dbReference type="Rhea" id="RHEA-COMP:10748"/>
        <dbReference type="ChEBI" id="CHEBI:83833"/>
        <dbReference type="ChEBI" id="CHEBI:83834"/>
        <dbReference type="EC" id="5.2.1.8"/>
    </reaction>
</comment>
<dbReference type="AlphaFoldDB" id="A0A8J3AJY7"/>
<accession>A0A8J3AJY7</accession>
<evidence type="ECO:0000259" key="7">
    <source>
        <dbReference type="PROSITE" id="PS50059"/>
    </source>
</evidence>
<sequence>MTLSKMTGISATGELGQKPKVTFKTPFSVTNNSYQILQKGNGEELKDGMQVCSQQITLNATTGAEVQSTWESGPECSIRIDANQLSSAYYKLFKGQKLGTTIAFGLNAAQTAGSNAQTTTADQYINVLTFVSVLKTLERATGTPVTDIPSNLPKVTLDKNGKPSLDLNGYKPEDKLVVQPLIQGDGDTVGENDSVTVHYTGWLASDGKQFDSSWDRGTSTSFSLNQVVAGWKQGLAGQKVGSQVLLIVPPSLGYGSQGQGTIPGNATLIFVVDILAKY</sequence>
<feature type="domain" description="PPIase FKBP-type" evidence="7">
    <location>
        <begin position="192"/>
        <end position="278"/>
    </location>
</feature>
<dbReference type="PANTHER" id="PTHR43811:SF19">
    <property type="entry name" value="39 KDA FK506-BINDING NUCLEAR PROTEIN"/>
    <property type="match status" value="1"/>
</dbReference>
<dbReference type="PANTHER" id="PTHR43811">
    <property type="entry name" value="FKBP-TYPE PEPTIDYL-PROLYL CIS-TRANS ISOMERASE FKPA"/>
    <property type="match status" value="1"/>
</dbReference>
<evidence type="ECO:0000256" key="1">
    <source>
        <dbReference type="ARBA" id="ARBA00000971"/>
    </source>
</evidence>
<keyword evidence="3 5" id="KW-0697">Rotamase</keyword>
<dbReference type="SUPFAM" id="SSF54534">
    <property type="entry name" value="FKBP-like"/>
    <property type="match status" value="1"/>
</dbReference>
<dbReference type="EMBL" id="BMDH01000005">
    <property type="protein sequence ID" value="GGI15235.1"/>
    <property type="molecule type" value="Genomic_DNA"/>
</dbReference>
<evidence type="ECO:0000256" key="5">
    <source>
        <dbReference type="PROSITE-ProRule" id="PRU00277"/>
    </source>
</evidence>
<evidence type="ECO:0000256" key="4">
    <source>
        <dbReference type="ARBA" id="ARBA00023235"/>
    </source>
</evidence>
<organism evidence="8 9">
    <name type="scientific">Galliscardovia ingluviei</name>
    <dbReference type="NCBI Taxonomy" id="1769422"/>
    <lineage>
        <taxon>Bacteria</taxon>
        <taxon>Bacillati</taxon>
        <taxon>Actinomycetota</taxon>
        <taxon>Actinomycetes</taxon>
        <taxon>Bifidobacteriales</taxon>
        <taxon>Bifidobacteriaceae</taxon>
        <taxon>Galliscardovia</taxon>
    </lineage>
</organism>
<dbReference type="InterPro" id="IPR046357">
    <property type="entry name" value="PPIase_dom_sf"/>
</dbReference>
<dbReference type="GO" id="GO:0003755">
    <property type="term" value="F:peptidyl-prolyl cis-trans isomerase activity"/>
    <property type="evidence" value="ECO:0007669"/>
    <property type="project" value="UniProtKB-UniRule"/>
</dbReference>
<dbReference type="EC" id="5.2.1.8" evidence="6"/>
<name>A0A8J3AJY7_9BIFI</name>